<dbReference type="Gene3D" id="3.10.560.10">
    <property type="entry name" value="Outer membrane lipoprotein wza domain like"/>
    <property type="match status" value="3"/>
</dbReference>
<dbReference type="EMBL" id="BMLX01000006">
    <property type="protein sequence ID" value="GGP23542.1"/>
    <property type="molecule type" value="Genomic_DNA"/>
</dbReference>
<dbReference type="InterPro" id="IPR049712">
    <property type="entry name" value="Poly_export"/>
</dbReference>
<dbReference type="PANTHER" id="PTHR33619">
    <property type="entry name" value="POLYSACCHARIDE EXPORT PROTEIN GFCE-RELATED"/>
    <property type="match status" value="1"/>
</dbReference>
<dbReference type="InterPro" id="IPR054765">
    <property type="entry name" value="SLBB_dom"/>
</dbReference>
<evidence type="ECO:0000256" key="15">
    <source>
        <dbReference type="SAM" id="SignalP"/>
    </source>
</evidence>
<comment type="subcellular location">
    <subcellularLocation>
        <location evidence="1">Cell outer membrane</location>
        <topology evidence="1">Multi-pass membrane protein</topology>
    </subcellularLocation>
</comment>
<gene>
    <name evidence="19" type="ORF">GCM10010970_35420</name>
</gene>
<keyword evidence="20" id="KW-1185">Reference proteome</keyword>
<evidence type="ECO:0000313" key="20">
    <source>
        <dbReference type="Proteomes" id="UP000637267"/>
    </source>
</evidence>
<evidence type="ECO:0000256" key="11">
    <source>
        <dbReference type="ARBA" id="ARBA00023136"/>
    </source>
</evidence>
<keyword evidence="12" id="KW-0564">Palmitate</keyword>
<dbReference type="InterPro" id="IPR003715">
    <property type="entry name" value="Poly_export_N"/>
</dbReference>
<evidence type="ECO:0000259" key="16">
    <source>
        <dbReference type="Pfam" id="PF02563"/>
    </source>
</evidence>
<keyword evidence="10" id="KW-0626">Porin</keyword>
<evidence type="ECO:0000313" key="19">
    <source>
        <dbReference type="EMBL" id="GGP23542.1"/>
    </source>
</evidence>
<evidence type="ECO:0000256" key="14">
    <source>
        <dbReference type="ARBA" id="ARBA00023288"/>
    </source>
</evidence>
<keyword evidence="3" id="KW-0813">Transport</keyword>
<comment type="caution">
    <text evidence="19">The sequence shown here is derived from an EMBL/GenBank/DDBJ whole genome shotgun (WGS) entry which is preliminary data.</text>
</comment>
<keyword evidence="13" id="KW-0998">Cell outer membrane</keyword>
<evidence type="ECO:0000256" key="9">
    <source>
        <dbReference type="ARBA" id="ARBA00023065"/>
    </source>
</evidence>
<feature type="domain" description="Polysaccharide export protein N-terminal" evidence="16">
    <location>
        <begin position="123"/>
        <end position="197"/>
    </location>
</feature>
<evidence type="ECO:0000259" key="18">
    <source>
        <dbReference type="Pfam" id="PF22461"/>
    </source>
</evidence>
<feature type="signal peptide" evidence="15">
    <location>
        <begin position="1"/>
        <end position="22"/>
    </location>
</feature>
<dbReference type="SUPFAM" id="SSF142984">
    <property type="entry name" value="Nqo1 middle domain-like"/>
    <property type="match status" value="1"/>
</dbReference>
<protein>
    <recommendedName>
        <fullName evidence="21">Protein involved in polysaccharide export, contains SLBB domain of the beta-grasp fold</fullName>
    </recommendedName>
</protein>
<feature type="domain" description="Soluble ligand binding" evidence="17">
    <location>
        <begin position="502"/>
        <end position="538"/>
    </location>
</feature>
<dbReference type="RefSeq" id="WP_188706061.1">
    <property type="nucleotide sequence ID" value="NZ_BMLX01000006.1"/>
</dbReference>
<evidence type="ECO:0000256" key="4">
    <source>
        <dbReference type="ARBA" id="ARBA00022452"/>
    </source>
</evidence>
<evidence type="ECO:0000256" key="2">
    <source>
        <dbReference type="ARBA" id="ARBA00009450"/>
    </source>
</evidence>
<evidence type="ECO:0000256" key="8">
    <source>
        <dbReference type="ARBA" id="ARBA00023047"/>
    </source>
</evidence>
<evidence type="ECO:0000256" key="10">
    <source>
        <dbReference type="ARBA" id="ARBA00023114"/>
    </source>
</evidence>
<dbReference type="Pfam" id="PF22461">
    <property type="entry name" value="SLBB_2"/>
    <property type="match status" value="1"/>
</dbReference>
<evidence type="ECO:0000256" key="5">
    <source>
        <dbReference type="ARBA" id="ARBA00022597"/>
    </source>
</evidence>
<comment type="similarity">
    <text evidence="2">Belongs to the BexD/CtrA/VexA family.</text>
</comment>
<keyword evidence="8" id="KW-0625">Polysaccharide transport</keyword>
<sequence length="668" mass="72822">MSGRFRFAFIAAALTSMMPAFAADYPALALQQPGLLAPQPGFLVPSGGPTLAQPVATADARNAMQVAPLQIAPAKAITRVTCRTQDLTDFQHYLCRSAGVALPQFGQDIFARQAPFQAADSTPVGPDYVLGAGDQFGVRIWGSIDADLQLVIDRNGSVFIPRVGNISLSGVPYGMLRQQIANAVGRVYRNFDVSVSMGQLRMLPIFVTGYARNPGSYTLNPLSTLVSALFAAGGPSNNGSMRDIQIKRGNRVIAHFDMYDLLLRGDKSQDVLLQPGDVIRIPAARAQVAIYGSVKEAAIYEVNPDEKLQTLIELAGGPRQLALNGQISVERIENQQGRKVETIQPARIGQFALRGGDIVQLYELSSRVDDVVSLRGNVVQPVRMAWRDHMHVSDLIQDRRMLQTDDYWENKTRGTTDERDNHNALALKAKRDLNTDRGEINWDYAAIERVDPTTYSTRLIPFNLAQALIKDPANDLELQAGDIVHVFSKADIQVNSGKRTRYVRIEGEVGTPGIYEAHEGENLRDLIARAGGLTPKAYLYGAEFTRVAVQQQQQTEIDRLARDFQQQSQQQATQEMASAVNTEDIAAARMQADKLQQVATAISQLKANGRVVLGTDPADNTATAPCSTTGLPACQRSSRHTLPGVAEPYRAIARTAAIVAPARRTPVA</sequence>
<proteinExistence type="inferred from homology"/>
<dbReference type="Proteomes" id="UP000637267">
    <property type="component" value="Unassembled WGS sequence"/>
</dbReference>
<evidence type="ECO:0000259" key="17">
    <source>
        <dbReference type="Pfam" id="PF10531"/>
    </source>
</evidence>
<keyword evidence="9" id="KW-0406">Ion transport</keyword>
<evidence type="ECO:0000256" key="1">
    <source>
        <dbReference type="ARBA" id="ARBA00004571"/>
    </source>
</evidence>
<evidence type="ECO:0000256" key="12">
    <source>
        <dbReference type="ARBA" id="ARBA00023139"/>
    </source>
</evidence>
<dbReference type="InterPro" id="IPR019554">
    <property type="entry name" value="Soluble_ligand-bd"/>
</dbReference>
<dbReference type="Pfam" id="PF02563">
    <property type="entry name" value="Poly_export"/>
    <property type="match status" value="1"/>
</dbReference>
<keyword evidence="7 15" id="KW-0732">Signal</keyword>
<evidence type="ECO:0000256" key="6">
    <source>
        <dbReference type="ARBA" id="ARBA00022692"/>
    </source>
</evidence>
<feature type="domain" description="SLBB" evidence="18">
    <location>
        <begin position="205"/>
        <end position="281"/>
    </location>
</feature>
<organism evidence="19 20">
    <name type="scientific">Silvimonas iriomotensis</name>
    <dbReference type="NCBI Taxonomy" id="449662"/>
    <lineage>
        <taxon>Bacteria</taxon>
        <taxon>Pseudomonadati</taxon>
        <taxon>Pseudomonadota</taxon>
        <taxon>Betaproteobacteria</taxon>
        <taxon>Neisseriales</taxon>
        <taxon>Chitinibacteraceae</taxon>
        <taxon>Silvimonas</taxon>
    </lineage>
</organism>
<keyword evidence="4" id="KW-1134">Transmembrane beta strand</keyword>
<feature type="chain" id="PRO_5046186807" description="Protein involved in polysaccharide export, contains SLBB domain of the beta-grasp fold" evidence="15">
    <location>
        <begin position="23"/>
        <end position="668"/>
    </location>
</feature>
<feature type="domain" description="Soluble ligand binding" evidence="17">
    <location>
        <begin position="288"/>
        <end position="342"/>
    </location>
</feature>
<name>A0ABQ2PE39_9NEIS</name>
<reference evidence="20" key="1">
    <citation type="journal article" date="2019" name="Int. J. Syst. Evol. Microbiol.">
        <title>The Global Catalogue of Microorganisms (GCM) 10K type strain sequencing project: providing services to taxonomists for standard genome sequencing and annotation.</title>
        <authorList>
            <consortium name="The Broad Institute Genomics Platform"/>
            <consortium name="The Broad Institute Genome Sequencing Center for Infectious Disease"/>
            <person name="Wu L."/>
            <person name="Ma J."/>
        </authorList>
    </citation>
    <scope>NUCLEOTIDE SEQUENCE [LARGE SCALE GENOMIC DNA]</scope>
    <source>
        <strain evidence="20">CGMCC 1.8859</strain>
    </source>
</reference>
<keyword evidence="6" id="KW-0812">Transmembrane</keyword>
<keyword evidence="5" id="KW-0762">Sugar transport</keyword>
<accession>A0ABQ2PE39</accession>
<evidence type="ECO:0008006" key="21">
    <source>
        <dbReference type="Google" id="ProtNLM"/>
    </source>
</evidence>
<keyword evidence="11" id="KW-0472">Membrane</keyword>
<dbReference type="PANTHER" id="PTHR33619:SF3">
    <property type="entry name" value="POLYSACCHARIDE EXPORT PROTEIN GFCE-RELATED"/>
    <property type="match status" value="1"/>
</dbReference>
<evidence type="ECO:0000256" key="3">
    <source>
        <dbReference type="ARBA" id="ARBA00022448"/>
    </source>
</evidence>
<evidence type="ECO:0000256" key="7">
    <source>
        <dbReference type="ARBA" id="ARBA00022729"/>
    </source>
</evidence>
<dbReference type="Pfam" id="PF10531">
    <property type="entry name" value="SLBB"/>
    <property type="match status" value="2"/>
</dbReference>
<keyword evidence="14" id="KW-0449">Lipoprotein</keyword>
<evidence type="ECO:0000256" key="13">
    <source>
        <dbReference type="ARBA" id="ARBA00023237"/>
    </source>
</evidence>